<keyword evidence="1" id="KW-0812">Transmembrane</keyword>
<dbReference type="Proteomes" id="UP000548476">
    <property type="component" value="Unassembled WGS sequence"/>
</dbReference>
<evidence type="ECO:0000256" key="1">
    <source>
        <dbReference type="SAM" id="Phobius"/>
    </source>
</evidence>
<protein>
    <submittedName>
        <fullName evidence="2">Uncharacterized protein</fullName>
    </submittedName>
</protein>
<organism evidence="2 3">
    <name type="scientific">Phytomonospora endophytica</name>
    <dbReference type="NCBI Taxonomy" id="714109"/>
    <lineage>
        <taxon>Bacteria</taxon>
        <taxon>Bacillati</taxon>
        <taxon>Actinomycetota</taxon>
        <taxon>Actinomycetes</taxon>
        <taxon>Micromonosporales</taxon>
        <taxon>Micromonosporaceae</taxon>
        <taxon>Phytomonospora</taxon>
    </lineage>
</organism>
<keyword evidence="3" id="KW-1185">Reference proteome</keyword>
<dbReference type="AlphaFoldDB" id="A0A841FRF2"/>
<reference evidence="2 3" key="1">
    <citation type="submission" date="2020-08" db="EMBL/GenBank/DDBJ databases">
        <title>Genomic Encyclopedia of Type Strains, Phase IV (KMG-IV): sequencing the most valuable type-strain genomes for metagenomic binning, comparative biology and taxonomic classification.</title>
        <authorList>
            <person name="Goeker M."/>
        </authorList>
    </citation>
    <scope>NUCLEOTIDE SEQUENCE [LARGE SCALE GENOMIC DNA]</scope>
    <source>
        <strain evidence="2 3">YIM 65646</strain>
    </source>
</reference>
<sequence length="311" mass="33359">MTRDISSIVDAELDAIAPPSPLSGPALAATGRRSIRRRRLAGILGGVALIAAASVLAATTLGGTPPVSPASDTQPSFPLPELDPSVTYDWGHYFDKATPETERLTAALWERLSALEDIEVFVSSDGGDPVAAENLADLPAITRADNHLFEDRPEGRWQTGHIEPVYEMYGRGEVLLTHDDLPQMRLLVQMYPKDGYLAVAPAGAEAGSVSMPVPYLQPNCAGLDDEVYAIAYECPQPSTEDGDRTFALQYHFADETADAGRYGLRVIRYFANGNALVLTLGGIVHFGDWEPVMSAEELTALALSLPAVPVI</sequence>
<evidence type="ECO:0000313" key="2">
    <source>
        <dbReference type="EMBL" id="MBB6036358.1"/>
    </source>
</evidence>
<dbReference type="EMBL" id="JACHGT010000008">
    <property type="protein sequence ID" value="MBB6036358.1"/>
    <property type="molecule type" value="Genomic_DNA"/>
</dbReference>
<evidence type="ECO:0000313" key="3">
    <source>
        <dbReference type="Proteomes" id="UP000548476"/>
    </source>
</evidence>
<gene>
    <name evidence="2" type="ORF">HNR73_004226</name>
</gene>
<feature type="transmembrane region" description="Helical" evidence="1">
    <location>
        <begin position="40"/>
        <end position="61"/>
    </location>
</feature>
<keyword evidence="1" id="KW-1133">Transmembrane helix</keyword>
<accession>A0A841FRF2</accession>
<dbReference type="RefSeq" id="WP_184789177.1">
    <property type="nucleotide sequence ID" value="NZ_BONT01000046.1"/>
</dbReference>
<keyword evidence="1" id="KW-0472">Membrane</keyword>
<proteinExistence type="predicted"/>
<comment type="caution">
    <text evidence="2">The sequence shown here is derived from an EMBL/GenBank/DDBJ whole genome shotgun (WGS) entry which is preliminary data.</text>
</comment>
<name>A0A841FRF2_9ACTN</name>